<gene>
    <name evidence="1" type="ORF">PACLA_8A024412</name>
</gene>
<dbReference type="AlphaFoldDB" id="A0A7D9JTE5"/>
<accession>A0A7D9JTE5</accession>
<comment type="caution">
    <text evidence="1">The sequence shown here is derived from an EMBL/GenBank/DDBJ whole genome shotgun (WGS) entry which is preliminary data.</text>
</comment>
<organism evidence="1 2">
    <name type="scientific">Paramuricea clavata</name>
    <name type="common">Red gorgonian</name>
    <name type="synonym">Violescent sea-whip</name>
    <dbReference type="NCBI Taxonomy" id="317549"/>
    <lineage>
        <taxon>Eukaryota</taxon>
        <taxon>Metazoa</taxon>
        <taxon>Cnidaria</taxon>
        <taxon>Anthozoa</taxon>
        <taxon>Octocorallia</taxon>
        <taxon>Malacalcyonacea</taxon>
        <taxon>Plexauridae</taxon>
        <taxon>Paramuricea</taxon>
    </lineage>
</organism>
<keyword evidence="2" id="KW-1185">Reference proteome</keyword>
<dbReference type="OrthoDB" id="10158640at2759"/>
<reference evidence="1" key="1">
    <citation type="submission" date="2020-04" db="EMBL/GenBank/DDBJ databases">
        <authorList>
            <person name="Alioto T."/>
            <person name="Alioto T."/>
            <person name="Gomez Garrido J."/>
        </authorList>
    </citation>
    <scope>NUCLEOTIDE SEQUENCE</scope>
    <source>
        <strain evidence="1">A484AB</strain>
    </source>
</reference>
<evidence type="ECO:0000313" key="2">
    <source>
        <dbReference type="Proteomes" id="UP001152795"/>
    </source>
</evidence>
<dbReference type="PANTHER" id="PTHR47018">
    <property type="entry name" value="CXC DOMAIN-CONTAINING PROTEIN-RELATED"/>
    <property type="match status" value="1"/>
</dbReference>
<protein>
    <submittedName>
        <fullName evidence="1">Uncharacterized protein</fullName>
    </submittedName>
</protein>
<dbReference type="PANTHER" id="PTHR47018:SF3">
    <property type="entry name" value="MYCBP-ASSOCIATED PROTEIN"/>
    <property type="match status" value="1"/>
</dbReference>
<proteinExistence type="predicted"/>
<name>A0A7D9JTE5_PARCT</name>
<sequence length="234" mass="26821">MPAGDASALEKYYHRKCLWNAQRTFKPIEMCSVNQLIHSACEEQLLLSVQNSLTDDDAILSMAEVNSTYVSILNRYRVQISETANYRKHLKKLLSECLPSVQFVKSLRENEPDRIVLPRAVSKGIELRCSLMDNSETIGRLKNIDILRKPRNWSFNGSFEEFQNPPLLQFFLSHLLFGHHVLKASGIRSEEVDRTVDVACQFLIQNSRSDRQVETGGFCLPDFVKKGVNMVRSR</sequence>
<dbReference type="Proteomes" id="UP001152795">
    <property type="component" value="Unassembled WGS sequence"/>
</dbReference>
<dbReference type="EMBL" id="CACRXK020021617">
    <property type="protein sequence ID" value="CAB4036015.1"/>
    <property type="molecule type" value="Genomic_DNA"/>
</dbReference>
<evidence type="ECO:0000313" key="1">
    <source>
        <dbReference type="EMBL" id="CAB4036015.1"/>
    </source>
</evidence>